<dbReference type="SUPFAM" id="SSF49464">
    <property type="entry name" value="Carboxypeptidase regulatory domain-like"/>
    <property type="match status" value="1"/>
</dbReference>
<dbReference type="InterPro" id="IPR006664">
    <property type="entry name" value="OMP_bac"/>
</dbReference>
<gene>
    <name evidence="8" type="ORF">DCC81_07215</name>
</gene>
<keyword evidence="6" id="KW-0732">Signal</keyword>
<dbReference type="Pfam" id="PF13181">
    <property type="entry name" value="TPR_8"/>
    <property type="match status" value="1"/>
</dbReference>
<dbReference type="PROSITE" id="PS01068">
    <property type="entry name" value="OMPA_1"/>
    <property type="match status" value="1"/>
</dbReference>
<evidence type="ECO:0000256" key="1">
    <source>
        <dbReference type="ARBA" id="ARBA00004442"/>
    </source>
</evidence>
<dbReference type="Pfam" id="PF07676">
    <property type="entry name" value="PD40"/>
    <property type="match status" value="4"/>
</dbReference>
<dbReference type="PANTHER" id="PTHR30329:SF21">
    <property type="entry name" value="LIPOPROTEIN YIAD-RELATED"/>
    <property type="match status" value="1"/>
</dbReference>
<dbReference type="GO" id="GO:0009279">
    <property type="term" value="C:cell outer membrane"/>
    <property type="evidence" value="ECO:0007669"/>
    <property type="project" value="UniProtKB-SubCell"/>
</dbReference>
<dbReference type="PROSITE" id="PS50005">
    <property type="entry name" value="TPR"/>
    <property type="match status" value="1"/>
</dbReference>
<comment type="subcellular location">
    <subcellularLocation>
        <location evidence="1">Cell outer membrane</location>
    </subcellularLocation>
</comment>
<organism evidence="8 9">
    <name type="scientific">Chitinophaga parva</name>
    <dbReference type="NCBI Taxonomy" id="2169414"/>
    <lineage>
        <taxon>Bacteria</taxon>
        <taxon>Pseudomonadati</taxon>
        <taxon>Bacteroidota</taxon>
        <taxon>Chitinophagia</taxon>
        <taxon>Chitinophagales</taxon>
        <taxon>Chitinophagaceae</taxon>
        <taxon>Chitinophaga</taxon>
    </lineage>
</organism>
<evidence type="ECO:0000256" key="3">
    <source>
        <dbReference type="ARBA" id="ARBA00023237"/>
    </source>
</evidence>
<dbReference type="PROSITE" id="PS51123">
    <property type="entry name" value="OMPA_2"/>
    <property type="match status" value="1"/>
</dbReference>
<dbReference type="EMBL" id="QCYK01000001">
    <property type="protein sequence ID" value="PUZ29246.1"/>
    <property type="molecule type" value="Genomic_DNA"/>
</dbReference>
<dbReference type="Pfam" id="PF00691">
    <property type="entry name" value="OmpA"/>
    <property type="match status" value="1"/>
</dbReference>
<evidence type="ECO:0000256" key="5">
    <source>
        <dbReference type="PROSITE-ProRule" id="PRU00473"/>
    </source>
</evidence>
<proteinExistence type="predicted"/>
<dbReference type="OrthoDB" id="9809364at2"/>
<dbReference type="InterPro" id="IPR050330">
    <property type="entry name" value="Bact_OuterMem_StrucFunc"/>
</dbReference>
<dbReference type="AlphaFoldDB" id="A0A2T7BNK2"/>
<sequence>MKKPVLLSLLLAFTATLHAQVVTYETAKKKAKASFDQAIDAMRNYQATQALKYLEDALKTEPNFADAYGQMGLTYSELKDYPNAIKAFEKLKNLDPNGLGPVMLPYARALGGTGKFAEALAIVDQYAATHPSPLAKSLKANFEFAVQSATNVPFQPHNLGTNINSKDPEYFPSVTIDGKTLVFTRRVNGRNEDFYISQWDSVSHSWAPAKDMGAPINTEFNEGAQNISQDGSMLVYTGCDFPNGKGSCDLYFSTRNKDGGWSAPENLGAPVNGRGWDSQPCLSPDNNTLYFTRVTQDAGYDIFMSQRQADGSWGTPQRLDSNINTPHDETTPFIHADNQTLFFASNGHPGYGGMDIFYARRQADGSWGKPVNLGYPINTIDEDASLFVAADGKTAFFASDRYDSHGALDIYSFELYPEARPLQTLYVKGFVYDVKTNAHLQATLDLIDLQTGLVTASVKSDADGNYLVPLPVGKNYAFNVHKQGYLFYSGNFSLHDAKADTPSTRNIPLQPIETNAVTVLHNIFFANKAYTLEPGSLPELDRLVKLLQDNPSLQIEISGHTDDVGSDKDNLLLSENRAKAVVDYLQQKGIAASRLQARGYGETKPIADNSTEEGKALNRRTEVKITGVK</sequence>
<dbReference type="InterPro" id="IPR006690">
    <property type="entry name" value="OMPA-like_CS"/>
</dbReference>
<dbReference type="Proteomes" id="UP000244450">
    <property type="component" value="Unassembled WGS sequence"/>
</dbReference>
<evidence type="ECO:0000313" key="9">
    <source>
        <dbReference type="Proteomes" id="UP000244450"/>
    </source>
</evidence>
<dbReference type="InterPro" id="IPR036737">
    <property type="entry name" value="OmpA-like_sf"/>
</dbReference>
<dbReference type="PANTHER" id="PTHR30329">
    <property type="entry name" value="STATOR ELEMENT OF FLAGELLAR MOTOR COMPLEX"/>
    <property type="match status" value="1"/>
</dbReference>
<dbReference type="PRINTS" id="PR01021">
    <property type="entry name" value="OMPADOMAIN"/>
</dbReference>
<dbReference type="Gene3D" id="2.120.10.30">
    <property type="entry name" value="TolB, C-terminal domain"/>
    <property type="match status" value="1"/>
</dbReference>
<protein>
    <submittedName>
        <fullName evidence="8">Flagellar motor protein MotB</fullName>
    </submittedName>
</protein>
<dbReference type="SUPFAM" id="SSF82171">
    <property type="entry name" value="DPP6 N-terminal domain-like"/>
    <property type="match status" value="1"/>
</dbReference>
<dbReference type="InterPro" id="IPR019734">
    <property type="entry name" value="TPR_rpt"/>
</dbReference>
<feature type="signal peptide" evidence="6">
    <location>
        <begin position="1"/>
        <end position="19"/>
    </location>
</feature>
<evidence type="ECO:0000256" key="6">
    <source>
        <dbReference type="SAM" id="SignalP"/>
    </source>
</evidence>
<feature type="chain" id="PRO_5015693378" evidence="6">
    <location>
        <begin position="20"/>
        <end position="629"/>
    </location>
</feature>
<name>A0A2T7BNK2_9BACT</name>
<keyword evidence="8" id="KW-0282">Flagellum</keyword>
<evidence type="ECO:0000256" key="2">
    <source>
        <dbReference type="ARBA" id="ARBA00023136"/>
    </source>
</evidence>
<evidence type="ECO:0000313" key="8">
    <source>
        <dbReference type="EMBL" id="PUZ29246.1"/>
    </source>
</evidence>
<dbReference type="Gene3D" id="1.25.40.10">
    <property type="entry name" value="Tetratricopeptide repeat domain"/>
    <property type="match status" value="1"/>
</dbReference>
<dbReference type="PRINTS" id="PR01023">
    <property type="entry name" value="NAFLGMOTY"/>
</dbReference>
<dbReference type="InterPro" id="IPR011659">
    <property type="entry name" value="WD40"/>
</dbReference>
<dbReference type="CDD" id="cd07185">
    <property type="entry name" value="OmpA_C-like"/>
    <property type="match status" value="1"/>
</dbReference>
<dbReference type="InterPro" id="IPR008969">
    <property type="entry name" value="CarboxyPept-like_regulatory"/>
</dbReference>
<keyword evidence="9" id="KW-1185">Reference proteome</keyword>
<reference evidence="8 9" key="1">
    <citation type="submission" date="2018-04" db="EMBL/GenBank/DDBJ databases">
        <title>Chitinophaga fuyangensis sp. nov., isolated from soil in a chemical factory.</title>
        <authorList>
            <person name="Chen K."/>
        </authorList>
    </citation>
    <scope>NUCLEOTIDE SEQUENCE [LARGE SCALE GENOMIC DNA]</scope>
    <source>
        <strain evidence="8 9">LY-1</strain>
    </source>
</reference>
<dbReference type="RefSeq" id="WP_108685885.1">
    <property type="nucleotide sequence ID" value="NZ_QCYK01000001.1"/>
</dbReference>
<evidence type="ECO:0000256" key="4">
    <source>
        <dbReference type="PROSITE-ProRule" id="PRU00339"/>
    </source>
</evidence>
<dbReference type="InterPro" id="IPR011990">
    <property type="entry name" value="TPR-like_helical_dom_sf"/>
</dbReference>
<comment type="caution">
    <text evidence="8">The sequence shown here is derived from an EMBL/GenBank/DDBJ whole genome shotgun (WGS) entry which is preliminary data.</text>
</comment>
<dbReference type="Gene3D" id="3.30.1330.60">
    <property type="entry name" value="OmpA-like domain"/>
    <property type="match status" value="1"/>
</dbReference>
<keyword evidence="4" id="KW-0802">TPR repeat</keyword>
<feature type="repeat" description="TPR" evidence="4">
    <location>
        <begin position="65"/>
        <end position="98"/>
    </location>
</feature>
<dbReference type="SMART" id="SM00028">
    <property type="entry name" value="TPR"/>
    <property type="match status" value="2"/>
</dbReference>
<keyword evidence="8" id="KW-0966">Cell projection</keyword>
<dbReference type="InterPro" id="IPR006665">
    <property type="entry name" value="OmpA-like"/>
</dbReference>
<keyword evidence="2 5" id="KW-0472">Membrane</keyword>
<evidence type="ECO:0000259" key="7">
    <source>
        <dbReference type="PROSITE" id="PS51123"/>
    </source>
</evidence>
<dbReference type="InterPro" id="IPR011042">
    <property type="entry name" value="6-blade_b-propeller_TolB-like"/>
</dbReference>
<accession>A0A2T7BNK2</accession>
<keyword evidence="3" id="KW-0998">Cell outer membrane</keyword>
<dbReference type="SUPFAM" id="SSF103088">
    <property type="entry name" value="OmpA-like"/>
    <property type="match status" value="1"/>
</dbReference>
<dbReference type="SUPFAM" id="SSF48452">
    <property type="entry name" value="TPR-like"/>
    <property type="match status" value="1"/>
</dbReference>
<feature type="domain" description="OmpA-like" evidence="7">
    <location>
        <begin position="512"/>
        <end position="629"/>
    </location>
</feature>
<dbReference type="Gene3D" id="2.60.40.1120">
    <property type="entry name" value="Carboxypeptidase-like, regulatory domain"/>
    <property type="match status" value="1"/>
</dbReference>
<dbReference type="PROSITE" id="PS50293">
    <property type="entry name" value="TPR_REGION"/>
    <property type="match status" value="1"/>
</dbReference>
<keyword evidence="8" id="KW-0969">Cilium</keyword>